<organism evidence="2">
    <name type="scientific">marine sediment metagenome</name>
    <dbReference type="NCBI Taxonomy" id="412755"/>
    <lineage>
        <taxon>unclassified sequences</taxon>
        <taxon>metagenomes</taxon>
        <taxon>ecological metagenomes</taxon>
    </lineage>
</organism>
<reference evidence="2" key="1">
    <citation type="journal article" date="2014" name="Front. Microbiol.">
        <title>High frequency of phylogenetically diverse reductive dehalogenase-homologous genes in deep subseafloor sedimentary metagenomes.</title>
        <authorList>
            <person name="Kawai M."/>
            <person name="Futagami T."/>
            <person name="Toyoda A."/>
            <person name="Takaki Y."/>
            <person name="Nishi S."/>
            <person name="Hori S."/>
            <person name="Arai W."/>
            <person name="Tsubouchi T."/>
            <person name="Morono Y."/>
            <person name="Uchiyama I."/>
            <person name="Ito T."/>
            <person name="Fujiyama A."/>
            <person name="Inagaki F."/>
            <person name="Takami H."/>
        </authorList>
    </citation>
    <scope>NUCLEOTIDE SEQUENCE</scope>
    <source>
        <strain evidence="2">Expedition CK06-06</strain>
    </source>
</reference>
<accession>X0SW19</accession>
<dbReference type="GO" id="GO:0006313">
    <property type="term" value="P:DNA transposition"/>
    <property type="evidence" value="ECO:0007669"/>
    <property type="project" value="InterPro"/>
</dbReference>
<dbReference type="Gene3D" id="3.30.70.1290">
    <property type="entry name" value="Transposase IS200-like"/>
    <property type="match status" value="1"/>
</dbReference>
<dbReference type="GO" id="GO:0003677">
    <property type="term" value="F:DNA binding"/>
    <property type="evidence" value="ECO:0007669"/>
    <property type="project" value="InterPro"/>
</dbReference>
<gene>
    <name evidence="2" type="ORF">S01H1_12373</name>
</gene>
<dbReference type="PANTHER" id="PTHR34322:SF2">
    <property type="entry name" value="TRANSPOSASE IS200-LIKE DOMAIN-CONTAINING PROTEIN"/>
    <property type="match status" value="1"/>
</dbReference>
<dbReference type="SMART" id="SM01321">
    <property type="entry name" value="Y1_Tnp"/>
    <property type="match status" value="1"/>
</dbReference>
<evidence type="ECO:0000259" key="1">
    <source>
        <dbReference type="SMART" id="SM01321"/>
    </source>
</evidence>
<protein>
    <recommendedName>
        <fullName evidence="1">Transposase IS200-like domain-containing protein</fullName>
    </recommendedName>
</protein>
<dbReference type="InterPro" id="IPR002686">
    <property type="entry name" value="Transposase_17"/>
</dbReference>
<dbReference type="AlphaFoldDB" id="X0SW19"/>
<comment type="caution">
    <text evidence="2">The sequence shown here is derived from an EMBL/GenBank/DDBJ whole genome shotgun (WGS) entry which is preliminary data.</text>
</comment>
<dbReference type="InterPro" id="IPR036515">
    <property type="entry name" value="Transposase_17_sf"/>
</dbReference>
<feature type="domain" description="Transposase IS200-like" evidence="1">
    <location>
        <begin position="9"/>
        <end position="123"/>
    </location>
</feature>
<dbReference type="EMBL" id="BARS01006350">
    <property type="protein sequence ID" value="GAF67975.1"/>
    <property type="molecule type" value="Genomic_DNA"/>
</dbReference>
<evidence type="ECO:0000313" key="2">
    <source>
        <dbReference type="EMBL" id="GAF67975.1"/>
    </source>
</evidence>
<proteinExistence type="predicted"/>
<sequence>MTRIARVVAARVPHHITQRGNRRQRTFFDDADYETYLRLLAASCAEHRVVIWAWCLMPNHVHLIAIPKTAEGLARAVGRAHWRYTRAINFRQGWRGYLWQGRFGSCPMDAAHTLAAARYIERNPVRARLVRRAWQWPWSSAAGHVSGRGDALVKPGGPLVAEVNDWRRFLAADEDEEDV</sequence>
<dbReference type="PANTHER" id="PTHR34322">
    <property type="entry name" value="TRANSPOSASE, Y1_TNP DOMAIN-CONTAINING"/>
    <property type="match status" value="1"/>
</dbReference>
<feature type="non-terminal residue" evidence="2">
    <location>
        <position position="179"/>
    </location>
</feature>
<dbReference type="GO" id="GO:0004803">
    <property type="term" value="F:transposase activity"/>
    <property type="evidence" value="ECO:0007669"/>
    <property type="project" value="InterPro"/>
</dbReference>
<dbReference type="SUPFAM" id="SSF143422">
    <property type="entry name" value="Transposase IS200-like"/>
    <property type="match status" value="1"/>
</dbReference>
<dbReference type="Pfam" id="PF01797">
    <property type="entry name" value="Y1_Tnp"/>
    <property type="match status" value="1"/>
</dbReference>
<name>X0SW19_9ZZZZ</name>